<dbReference type="AlphaFoldDB" id="A0A1D2V8Y3"/>
<keyword evidence="3" id="KW-1185">Reference proteome</keyword>
<dbReference type="GeneID" id="30962662"/>
<gene>
    <name evidence="2" type="ORF">ASCRUDRAFT_130944</name>
</gene>
<accession>A0A1D2V8Y3</accession>
<dbReference type="PROSITE" id="PS51821">
    <property type="entry name" value="VELVET"/>
    <property type="match status" value="1"/>
</dbReference>
<dbReference type="InterPro" id="IPR038491">
    <property type="entry name" value="Velvet_dom_sf"/>
</dbReference>
<evidence type="ECO:0000313" key="2">
    <source>
        <dbReference type="EMBL" id="ODV57965.1"/>
    </source>
</evidence>
<dbReference type="RefSeq" id="XP_020044272.1">
    <property type="nucleotide sequence ID" value="XM_020189026.1"/>
</dbReference>
<name>A0A1D2V8Y3_9ASCO</name>
<dbReference type="InterPro" id="IPR037525">
    <property type="entry name" value="Velvet_dom"/>
</dbReference>
<dbReference type="EMBL" id="KV454497">
    <property type="protein sequence ID" value="ODV57965.1"/>
    <property type="molecule type" value="Genomic_DNA"/>
</dbReference>
<organism evidence="2 3">
    <name type="scientific">Ascoidea rubescens DSM 1968</name>
    <dbReference type="NCBI Taxonomy" id="1344418"/>
    <lineage>
        <taxon>Eukaryota</taxon>
        <taxon>Fungi</taxon>
        <taxon>Dikarya</taxon>
        <taxon>Ascomycota</taxon>
        <taxon>Saccharomycotina</taxon>
        <taxon>Saccharomycetes</taxon>
        <taxon>Ascoideaceae</taxon>
        <taxon>Ascoidea</taxon>
    </lineage>
</organism>
<reference evidence="3" key="1">
    <citation type="submission" date="2016-05" db="EMBL/GenBank/DDBJ databases">
        <title>Comparative genomics of biotechnologically important yeasts.</title>
        <authorList>
            <consortium name="DOE Joint Genome Institute"/>
            <person name="Riley R."/>
            <person name="Haridas S."/>
            <person name="Wolfe K.H."/>
            <person name="Lopes M.R."/>
            <person name="Hittinger C.T."/>
            <person name="Goker M."/>
            <person name="Salamov A."/>
            <person name="Wisecaver J."/>
            <person name="Long T.M."/>
            <person name="Aerts A.L."/>
            <person name="Barry K."/>
            <person name="Choi C."/>
            <person name="Clum A."/>
            <person name="Coughlan A.Y."/>
            <person name="Deshpande S."/>
            <person name="Douglass A.P."/>
            <person name="Hanson S.J."/>
            <person name="Klenk H.-P."/>
            <person name="Labutti K."/>
            <person name="Lapidus A."/>
            <person name="Lindquist E."/>
            <person name="Lipzen A."/>
            <person name="Meier-Kolthoff J.P."/>
            <person name="Ohm R.A."/>
            <person name="Otillar R.P."/>
            <person name="Pangilinan J."/>
            <person name="Peng Y."/>
            <person name="Rokas A."/>
            <person name="Rosa C.A."/>
            <person name="Scheuner C."/>
            <person name="Sibirny A.A."/>
            <person name="Slot J.C."/>
            <person name="Stielow J.B."/>
            <person name="Sun H."/>
            <person name="Kurtzman C.P."/>
            <person name="Blackwell M."/>
            <person name="Grigoriev I.V."/>
            <person name="Jeffries T.W."/>
        </authorList>
    </citation>
    <scope>NUCLEOTIDE SEQUENCE [LARGE SCALE GENOMIC DNA]</scope>
    <source>
        <strain evidence="3">DSM 1968</strain>
    </source>
</reference>
<dbReference type="Proteomes" id="UP000095038">
    <property type="component" value="Unassembled WGS sequence"/>
</dbReference>
<feature type="domain" description="Velvet" evidence="1">
    <location>
        <begin position="1"/>
        <end position="148"/>
    </location>
</feature>
<sequence length="148" mass="16392">MSYKIRILNQPSIGRQSTNAATRYLRGNFIIEASCVDIQGNILYDPHRQYLAIYACLLDVNGNIYQDQTILDGVKIVGYGNGKDANSSSCIFTFNSIGIKRSGSYRVRFSLVRILPAQHGVTLSSIDSGIINVYSSRKYNAIASQRST</sequence>
<dbReference type="InParanoid" id="A0A1D2V8Y3"/>
<proteinExistence type="predicted"/>
<protein>
    <recommendedName>
        <fullName evidence="1">Velvet domain-containing protein</fullName>
    </recommendedName>
</protein>
<evidence type="ECO:0000313" key="3">
    <source>
        <dbReference type="Proteomes" id="UP000095038"/>
    </source>
</evidence>
<dbReference type="Gene3D" id="2.60.40.3960">
    <property type="entry name" value="Velvet domain"/>
    <property type="match status" value="1"/>
</dbReference>
<evidence type="ECO:0000259" key="1">
    <source>
        <dbReference type="PROSITE" id="PS51821"/>
    </source>
</evidence>
<dbReference type="OrthoDB" id="3056235at2759"/>